<name>A0ABN2M5G0_9MICO</name>
<accession>A0ABN2M5G0</accession>
<organism evidence="2 3">
    <name type="scientific">Agromyces neolithicus</name>
    <dbReference type="NCBI Taxonomy" id="269420"/>
    <lineage>
        <taxon>Bacteria</taxon>
        <taxon>Bacillati</taxon>
        <taxon>Actinomycetota</taxon>
        <taxon>Actinomycetes</taxon>
        <taxon>Micrococcales</taxon>
        <taxon>Microbacteriaceae</taxon>
        <taxon>Agromyces</taxon>
    </lineage>
</organism>
<evidence type="ECO:0000313" key="2">
    <source>
        <dbReference type="EMBL" id="GAA1807207.1"/>
    </source>
</evidence>
<dbReference type="RefSeq" id="WP_344294915.1">
    <property type="nucleotide sequence ID" value="NZ_BAAANJ010000004.1"/>
</dbReference>
<sequence>MVLPKVVPVMDTGDSMNIVAPQDGRDEAAPGAPSLKPGKKSKKPKPCVPCAPTGATAIRVRSDRLQVVDAAGAILHSVTYFDPIVVAVAAISAATGSAPVITPHSGGIESAPGTYYRWGGLQLNDSNSSVAPPLEPEWFVRVDGPTADGLPVTTAAGVSVGQSQVDVEALVPGTLQSLVVAGETVLDGRYEETVVGHDSGADLTHSVFVRLEGVPLGVTVMLAPARNYGS</sequence>
<comment type="caution">
    <text evidence="2">The sequence shown here is derived from an EMBL/GenBank/DDBJ whole genome shotgun (WGS) entry which is preliminary data.</text>
</comment>
<evidence type="ECO:0000256" key="1">
    <source>
        <dbReference type="SAM" id="MobiDB-lite"/>
    </source>
</evidence>
<gene>
    <name evidence="2" type="ORF">GCM10009749_14390</name>
</gene>
<evidence type="ECO:0000313" key="3">
    <source>
        <dbReference type="Proteomes" id="UP001500002"/>
    </source>
</evidence>
<proteinExistence type="predicted"/>
<feature type="region of interest" description="Disordered" evidence="1">
    <location>
        <begin position="19"/>
        <end position="48"/>
    </location>
</feature>
<dbReference type="EMBL" id="BAAANJ010000004">
    <property type="protein sequence ID" value="GAA1807207.1"/>
    <property type="molecule type" value="Genomic_DNA"/>
</dbReference>
<dbReference type="Proteomes" id="UP001500002">
    <property type="component" value="Unassembled WGS sequence"/>
</dbReference>
<keyword evidence="3" id="KW-1185">Reference proteome</keyword>
<reference evidence="2 3" key="1">
    <citation type="journal article" date="2019" name="Int. J. Syst. Evol. Microbiol.">
        <title>The Global Catalogue of Microorganisms (GCM) 10K type strain sequencing project: providing services to taxonomists for standard genome sequencing and annotation.</title>
        <authorList>
            <consortium name="The Broad Institute Genomics Platform"/>
            <consortium name="The Broad Institute Genome Sequencing Center for Infectious Disease"/>
            <person name="Wu L."/>
            <person name="Ma J."/>
        </authorList>
    </citation>
    <scope>NUCLEOTIDE SEQUENCE [LARGE SCALE GENOMIC DNA]</scope>
    <source>
        <strain evidence="2 3">JCM 14322</strain>
    </source>
</reference>
<protein>
    <submittedName>
        <fullName evidence="2">Uncharacterized protein</fullName>
    </submittedName>
</protein>